<sequence length="41" mass="4578">MIAGITLRFTDPGSQCTPTLVHHTDLESMHTCLVFIFPLFS</sequence>
<proteinExistence type="predicted"/>
<dbReference type="EMBL" id="GBRH01171319">
    <property type="protein sequence ID" value="JAE26577.1"/>
    <property type="molecule type" value="Transcribed_RNA"/>
</dbReference>
<reference evidence="1" key="1">
    <citation type="submission" date="2014-09" db="EMBL/GenBank/DDBJ databases">
        <authorList>
            <person name="Magalhaes I.L.F."/>
            <person name="Oliveira U."/>
            <person name="Santos F.R."/>
            <person name="Vidigal T.H.D.A."/>
            <person name="Brescovit A.D."/>
            <person name="Santos A.J."/>
        </authorList>
    </citation>
    <scope>NUCLEOTIDE SEQUENCE</scope>
    <source>
        <tissue evidence="1">Shoot tissue taken approximately 20 cm above the soil surface</tissue>
    </source>
</reference>
<protein>
    <submittedName>
        <fullName evidence="1">Uncharacterized protein</fullName>
    </submittedName>
</protein>
<reference evidence="1" key="2">
    <citation type="journal article" date="2015" name="Data Brief">
        <title>Shoot transcriptome of the giant reed, Arundo donax.</title>
        <authorList>
            <person name="Barrero R.A."/>
            <person name="Guerrero F.D."/>
            <person name="Moolhuijzen P."/>
            <person name="Goolsby J.A."/>
            <person name="Tidwell J."/>
            <person name="Bellgard S.E."/>
            <person name="Bellgard M.I."/>
        </authorList>
    </citation>
    <scope>NUCLEOTIDE SEQUENCE</scope>
    <source>
        <tissue evidence="1">Shoot tissue taken approximately 20 cm above the soil surface</tissue>
    </source>
</reference>
<name>A0A0A9GQ52_ARUDO</name>
<organism evidence="1">
    <name type="scientific">Arundo donax</name>
    <name type="common">Giant reed</name>
    <name type="synonym">Donax arundinaceus</name>
    <dbReference type="NCBI Taxonomy" id="35708"/>
    <lineage>
        <taxon>Eukaryota</taxon>
        <taxon>Viridiplantae</taxon>
        <taxon>Streptophyta</taxon>
        <taxon>Embryophyta</taxon>
        <taxon>Tracheophyta</taxon>
        <taxon>Spermatophyta</taxon>
        <taxon>Magnoliopsida</taxon>
        <taxon>Liliopsida</taxon>
        <taxon>Poales</taxon>
        <taxon>Poaceae</taxon>
        <taxon>PACMAD clade</taxon>
        <taxon>Arundinoideae</taxon>
        <taxon>Arundineae</taxon>
        <taxon>Arundo</taxon>
    </lineage>
</organism>
<dbReference type="AlphaFoldDB" id="A0A0A9GQ52"/>
<accession>A0A0A9GQ52</accession>
<evidence type="ECO:0000313" key="1">
    <source>
        <dbReference type="EMBL" id="JAE26577.1"/>
    </source>
</evidence>